<dbReference type="AlphaFoldDB" id="A0A813VYD4"/>
<evidence type="ECO:0000256" key="2">
    <source>
        <dbReference type="SAM" id="SignalP"/>
    </source>
</evidence>
<name>A0A813VYD4_ADIRI</name>
<evidence type="ECO:0000313" key="3">
    <source>
        <dbReference type="EMBL" id="CAF0848178.1"/>
    </source>
</evidence>
<proteinExistence type="predicted"/>
<dbReference type="EMBL" id="CAJNOJ010000021">
    <property type="protein sequence ID" value="CAF0848178.1"/>
    <property type="molecule type" value="Genomic_DNA"/>
</dbReference>
<organism evidence="3 4">
    <name type="scientific">Adineta ricciae</name>
    <name type="common">Rotifer</name>
    <dbReference type="NCBI Taxonomy" id="249248"/>
    <lineage>
        <taxon>Eukaryota</taxon>
        <taxon>Metazoa</taxon>
        <taxon>Spiralia</taxon>
        <taxon>Gnathifera</taxon>
        <taxon>Rotifera</taxon>
        <taxon>Eurotatoria</taxon>
        <taxon>Bdelloidea</taxon>
        <taxon>Adinetida</taxon>
        <taxon>Adinetidae</taxon>
        <taxon>Adineta</taxon>
    </lineage>
</organism>
<reference evidence="3" key="1">
    <citation type="submission" date="2021-02" db="EMBL/GenBank/DDBJ databases">
        <authorList>
            <person name="Nowell W R."/>
        </authorList>
    </citation>
    <scope>NUCLEOTIDE SEQUENCE</scope>
</reference>
<protein>
    <submittedName>
        <fullName evidence="3">Uncharacterized protein</fullName>
    </submittedName>
</protein>
<gene>
    <name evidence="3" type="ORF">EDS130_LOCUS7184</name>
</gene>
<evidence type="ECO:0000256" key="1">
    <source>
        <dbReference type="SAM" id="Phobius"/>
    </source>
</evidence>
<keyword evidence="2" id="KW-0732">Signal</keyword>
<comment type="caution">
    <text evidence="3">The sequence shown here is derived from an EMBL/GenBank/DDBJ whole genome shotgun (WGS) entry which is preliminary data.</text>
</comment>
<feature type="chain" id="PRO_5032477245" evidence="2">
    <location>
        <begin position="19"/>
        <end position="261"/>
    </location>
</feature>
<evidence type="ECO:0000313" key="4">
    <source>
        <dbReference type="Proteomes" id="UP000663852"/>
    </source>
</evidence>
<dbReference type="Proteomes" id="UP000663852">
    <property type="component" value="Unassembled WGS sequence"/>
</dbReference>
<feature type="signal peptide" evidence="2">
    <location>
        <begin position="1"/>
        <end position="18"/>
    </location>
</feature>
<keyword evidence="1" id="KW-0472">Membrane</keyword>
<feature type="transmembrane region" description="Helical" evidence="1">
    <location>
        <begin position="192"/>
        <end position="212"/>
    </location>
</feature>
<dbReference type="OrthoDB" id="10019622at2759"/>
<accession>A0A813VYD4</accession>
<sequence>MLKLIALTVFLLASPSFGLIESLLQSQSDCYSGCRSNYATNSDHIFACQSGCNYKLQDEDCVNQCRLISSDKQMQASCLVGCSMNKVNIHDRPHRIAVVQIHSSLNDDSTVEERIRPMASSIADKIKKFLTLAKYTHLSSSNDDSEQPIRQFVVLHGTKLESTTAQLHHYVNHLHGQWNELVHKQSKVATCFFVGLCILSSLMLWYMIVSLCRRRPTSQNMSIRAQDLVFDSSYEKEKIQPNEYYYDATQSAPIKVKLTHI</sequence>
<keyword evidence="1" id="KW-1133">Transmembrane helix</keyword>
<keyword evidence="1" id="KW-0812">Transmembrane</keyword>